<dbReference type="Proteomes" id="UP001189429">
    <property type="component" value="Unassembled WGS sequence"/>
</dbReference>
<feature type="compositionally biased region" description="Pro residues" evidence="1">
    <location>
        <begin position="175"/>
        <end position="184"/>
    </location>
</feature>
<protein>
    <recommendedName>
        <fullName evidence="4">UBZ4-type domain-containing protein</fullName>
    </recommendedName>
</protein>
<keyword evidence="3" id="KW-1185">Reference proteome</keyword>
<evidence type="ECO:0008006" key="4">
    <source>
        <dbReference type="Google" id="ProtNLM"/>
    </source>
</evidence>
<accession>A0ABN9Q2Q8</accession>
<feature type="region of interest" description="Disordered" evidence="1">
    <location>
        <begin position="165"/>
        <end position="194"/>
    </location>
</feature>
<gene>
    <name evidence="2" type="ORF">PCOR1329_LOCUS8262</name>
</gene>
<proteinExistence type="predicted"/>
<dbReference type="EMBL" id="CAUYUJ010002259">
    <property type="protein sequence ID" value="CAK0799964.1"/>
    <property type="molecule type" value="Genomic_DNA"/>
</dbReference>
<evidence type="ECO:0000313" key="2">
    <source>
        <dbReference type="EMBL" id="CAK0799964.1"/>
    </source>
</evidence>
<comment type="caution">
    <text evidence="2">The sequence shown here is derived from an EMBL/GenBank/DDBJ whole genome shotgun (WGS) entry which is preliminary data.</text>
</comment>
<reference evidence="2" key="1">
    <citation type="submission" date="2023-10" db="EMBL/GenBank/DDBJ databases">
        <authorList>
            <person name="Chen Y."/>
            <person name="Shah S."/>
            <person name="Dougan E. K."/>
            <person name="Thang M."/>
            <person name="Chan C."/>
        </authorList>
    </citation>
    <scope>NUCLEOTIDE SEQUENCE [LARGE SCALE GENOMIC DNA]</scope>
</reference>
<evidence type="ECO:0000313" key="3">
    <source>
        <dbReference type="Proteomes" id="UP001189429"/>
    </source>
</evidence>
<name>A0ABN9Q2Q8_9DINO</name>
<sequence length="261" mass="29023">MLMVTIDHSRPHMELLRNRCEVGIGAMAPLQELLGDERPARKVPVRKRVVNGSATARASKDTSVESLADLLSKVNASRTCTAEHFWLLLRAVEASGREHFRQWRLILAQLSTESHCMSASTLQVQLCEFRQFLERGLAAHVRPSTGGEAALVCVGGAGACEAGASAQKRARARSPPKPPSPRSPAPLLHTERPRVPATVPFRSRRFQRDRVGTPARPEIVECTLCRSMVPQSQFNEHQRECFLAAREEQGRNKRITIRGLR</sequence>
<evidence type="ECO:0000256" key="1">
    <source>
        <dbReference type="SAM" id="MobiDB-lite"/>
    </source>
</evidence>
<organism evidence="2 3">
    <name type="scientific">Prorocentrum cordatum</name>
    <dbReference type="NCBI Taxonomy" id="2364126"/>
    <lineage>
        <taxon>Eukaryota</taxon>
        <taxon>Sar</taxon>
        <taxon>Alveolata</taxon>
        <taxon>Dinophyceae</taxon>
        <taxon>Prorocentrales</taxon>
        <taxon>Prorocentraceae</taxon>
        <taxon>Prorocentrum</taxon>
    </lineage>
</organism>